<feature type="compositionally biased region" description="Low complexity" evidence="13">
    <location>
        <begin position="906"/>
        <end position="951"/>
    </location>
</feature>
<keyword evidence="4" id="KW-0963">Cytoplasm</keyword>
<evidence type="ECO:0000259" key="15">
    <source>
        <dbReference type="PROSITE" id="PS51285"/>
    </source>
</evidence>
<dbReference type="InterPro" id="IPR050236">
    <property type="entry name" value="Ser_Thr_kinase_AGC"/>
</dbReference>
<name>A0A803YD03_MELGA</name>
<dbReference type="InterPro" id="IPR011009">
    <property type="entry name" value="Kinase-like_dom_sf"/>
</dbReference>
<organism evidence="16 17">
    <name type="scientific">Meleagris gallopavo</name>
    <name type="common">Wild turkey</name>
    <dbReference type="NCBI Taxonomy" id="9103"/>
    <lineage>
        <taxon>Eukaryota</taxon>
        <taxon>Metazoa</taxon>
        <taxon>Chordata</taxon>
        <taxon>Craniata</taxon>
        <taxon>Vertebrata</taxon>
        <taxon>Euteleostomi</taxon>
        <taxon>Archelosauria</taxon>
        <taxon>Archosauria</taxon>
        <taxon>Dinosauria</taxon>
        <taxon>Saurischia</taxon>
        <taxon>Theropoda</taxon>
        <taxon>Coelurosauria</taxon>
        <taxon>Aves</taxon>
        <taxon>Neognathae</taxon>
        <taxon>Galloanserae</taxon>
        <taxon>Galliformes</taxon>
        <taxon>Phasianidae</taxon>
        <taxon>Meleagridinae</taxon>
        <taxon>Meleagris</taxon>
    </lineage>
</organism>
<dbReference type="GO" id="GO:0035556">
    <property type="term" value="P:intracellular signal transduction"/>
    <property type="evidence" value="ECO:0007669"/>
    <property type="project" value="TreeGrafter"/>
</dbReference>
<feature type="region of interest" description="Disordered" evidence="13">
    <location>
        <begin position="23"/>
        <end position="50"/>
    </location>
</feature>
<feature type="compositionally biased region" description="Low complexity" evidence="13">
    <location>
        <begin position="996"/>
        <end position="1006"/>
    </location>
</feature>
<feature type="region of interest" description="Disordered" evidence="13">
    <location>
        <begin position="858"/>
        <end position="1025"/>
    </location>
</feature>
<evidence type="ECO:0000256" key="9">
    <source>
        <dbReference type="ARBA" id="ARBA00022777"/>
    </source>
</evidence>
<dbReference type="Gene3D" id="1.10.510.10">
    <property type="entry name" value="Transferase(Phosphotransferase) domain 1"/>
    <property type="match status" value="1"/>
</dbReference>
<dbReference type="SMART" id="SM00220">
    <property type="entry name" value="S_TKc"/>
    <property type="match status" value="1"/>
</dbReference>
<evidence type="ECO:0000256" key="10">
    <source>
        <dbReference type="ARBA" id="ARBA00022840"/>
    </source>
</evidence>
<feature type="region of interest" description="Disordered" evidence="13">
    <location>
        <begin position="70"/>
        <end position="100"/>
    </location>
</feature>
<dbReference type="CDD" id="cd05609">
    <property type="entry name" value="STKc_MAST"/>
    <property type="match status" value="1"/>
</dbReference>
<dbReference type="Gene3D" id="3.30.200.20">
    <property type="entry name" value="Phosphorylase Kinase, domain 1"/>
    <property type="match status" value="1"/>
</dbReference>
<dbReference type="InterPro" id="IPR015022">
    <property type="entry name" value="MAST_pre-PK_dom"/>
</dbReference>
<comment type="catalytic activity">
    <reaction evidence="11">
        <text>L-threonyl-[protein] + ATP = O-phospho-L-threonyl-[protein] + ADP + H(+)</text>
        <dbReference type="Rhea" id="RHEA:46608"/>
        <dbReference type="Rhea" id="RHEA-COMP:11060"/>
        <dbReference type="Rhea" id="RHEA-COMP:11605"/>
        <dbReference type="ChEBI" id="CHEBI:15378"/>
        <dbReference type="ChEBI" id="CHEBI:30013"/>
        <dbReference type="ChEBI" id="CHEBI:30616"/>
        <dbReference type="ChEBI" id="CHEBI:61977"/>
        <dbReference type="ChEBI" id="CHEBI:456216"/>
        <dbReference type="EC" id="2.7.11.1"/>
    </reaction>
</comment>
<dbReference type="Bgee" id="ENSMGAG00000004850">
    <property type="expression patterns" value="Expressed in brain and 13 other cell types or tissues"/>
</dbReference>
<dbReference type="SUPFAM" id="SSF56112">
    <property type="entry name" value="Protein kinase-like (PK-like)"/>
    <property type="match status" value="1"/>
</dbReference>
<feature type="region of interest" description="Disordered" evidence="13">
    <location>
        <begin position="763"/>
        <end position="784"/>
    </location>
</feature>
<evidence type="ECO:0000256" key="11">
    <source>
        <dbReference type="ARBA" id="ARBA00047899"/>
    </source>
</evidence>
<dbReference type="GO" id="GO:0005524">
    <property type="term" value="F:ATP binding"/>
    <property type="evidence" value="ECO:0007669"/>
    <property type="project" value="UniProtKB-KW"/>
</dbReference>
<dbReference type="PROSITE" id="PS51285">
    <property type="entry name" value="AGC_KINASE_CTER"/>
    <property type="match status" value="1"/>
</dbReference>
<dbReference type="FunFam" id="3.30.200.20:FF:000457">
    <property type="entry name" value="Microtubule-associated serine/threonine-protein kinase"/>
    <property type="match status" value="1"/>
</dbReference>
<reference evidence="16" key="3">
    <citation type="submission" date="2025-09" db="UniProtKB">
        <authorList>
            <consortium name="Ensembl"/>
        </authorList>
    </citation>
    <scope>IDENTIFICATION</scope>
</reference>
<dbReference type="InterPro" id="IPR023142">
    <property type="entry name" value="MAST_pre-PK_dom_sf"/>
</dbReference>
<dbReference type="EC" id="2.7.11.1" evidence="3"/>
<feature type="compositionally biased region" description="Low complexity" evidence="13">
    <location>
        <begin position="36"/>
        <end position="45"/>
    </location>
</feature>
<evidence type="ECO:0000256" key="1">
    <source>
        <dbReference type="ARBA" id="ARBA00004496"/>
    </source>
</evidence>
<dbReference type="PANTHER" id="PTHR24356">
    <property type="entry name" value="SERINE/THREONINE-PROTEIN KINASE"/>
    <property type="match status" value="1"/>
</dbReference>
<dbReference type="PANTHER" id="PTHR24356:SF140">
    <property type="entry name" value="MICROTUBULE-ASSOCIATED SERINE_THREONINE-PROTEIN KINASE 3"/>
    <property type="match status" value="1"/>
</dbReference>
<dbReference type="Pfam" id="PF00069">
    <property type="entry name" value="Pkinase"/>
    <property type="match status" value="1"/>
</dbReference>
<dbReference type="Pfam" id="PF08926">
    <property type="entry name" value="DUF1908"/>
    <property type="match status" value="1"/>
</dbReference>
<proteinExistence type="inferred from homology"/>
<keyword evidence="7" id="KW-0808">Transferase</keyword>
<comment type="subcellular location">
    <subcellularLocation>
        <location evidence="1">Cytoplasm</location>
    </subcellularLocation>
</comment>
<dbReference type="GeneTree" id="ENSGT00940000157166"/>
<feature type="compositionally biased region" description="Basic residues" evidence="13">
    <location>
        <begin position="867"/>
        <end position="882"/>
    </location>
</feature>
<dbReference type="FunFam" id="1.10.510.10:FF:000012">
    <property type="entry name" value="microtubule-associated serine/threonine-protein kinase 2 isoform X1"/>
    <property type="match status" value="1"/>
</dbReference>
<keyword evidence="10" id="KW-0067">ATP-binding</keyword>
<dbReference type="Gene3D" id="1.20.1480.20">
    <property type="entry name" value="MAST3 pre-PK domain-like"/>
    <property type="match status" value="1"/>
</dbReference>
<keyword evidence="9" id="KW-0418">Kinase</keyword>
<feature type="domain" description="Protein kinase" evidence="14">
    <location>
        <begin position="306"/>
        <end position="579"/>
    </location>
</feature>
<comment type="catalytic activity">
    <reaction evidence="12">
        <text>L-seryl-[protein] + ATP = O-phospho-L-seryl-[protein] + ADP + H(+)</text>
        <dbReference type="Rhea" id="RHEA:17989"/>
        <dbReference type="Rhea" id="RHEA-COMP:9863"/>
        <dbReference type="Rhea" id="RHEA-COMP:11604"/>
        <dbReference type="ChEBI" id="CHEBI:15378"/>
        <dbReference type="ChEBI" id="CHEBI:29999"/>
        <dbReference type="ChEBI" id="CHEBI:30616"/>
        <dbReference type="ChEBI" id="CHEBI:83421"/>
        <dbReference type="ChEBI" id="CHEBI:456216"/>
        <dbReference type="EC" id="2.7.11.1"/>
    </reaction>
</comment>
<keyword evidence="5" id="KW-0723">Serine/threonine-protein kinase</keyword>
<evidence type="ECO:0000256" key="8">
    <source>
        <dbReference type="ARBA" id="ARBA00022741"/>
    </source>
</evidence>
<keyword evidence="8" id="KW-0547">Nucleotide-binding</keyword>
<evidence type="ECO:0000313" key="17">
    <source>
        <dbReference type="Proteomes" id="UP000001645"/>
    </source>
</evidence>
<evidence type="ECO:0000256" key="3">
    <source>
        <dbReference type="ARBA" id="ARBA00012513"/>
    </source>
</evidence>
<dbReference type="InterPro" id="IPR008271">
    <property type="entry name" value="Ser/Thr_kinase_AS"/>
</dbReference>
<keyword evidence="17" id="KW-1185">Reference proteome</keyword>
<evidence type="ECO:0000256" key="12">
    <source>
        <dbReference type="ARBA" id="ARBA00048679"/>
    </source>
</evidence>
<dbReference type="AlphaFoldDB" id="A0A803YD03"/>
<dbReference type="InterPro" id="IPR000719">
    <property type="entry name" value="Prot_kinase_dom"/>
</dbReference>
<dbReference type="Ensembl" id="ENSMGAT00000030147.1">
    <property type="protein sequence ID" value="ENSMGAP00000029650.1"/>
    <property type="gene ID" value="ENSMGAG00000004850.3"/>
</dbReference>
<evidence type="ECO:0000256" key="4">
    <source>
        <dbReference type="ARBA" id="ARBA00022490"/>
    </source>
</evidence>
<evidence type="ECO:0000256" key="2">
    <source>
        <dbReference type="ARBA" id="ARBA00009903"/>
    </source>
</evidence>
<dbReference type="GO" id="GO:0005737">
    <property type="term" value="C:cytoplasm"/>
    <property type="evidence" value="ECO:0007669"/>
    <property type="project" value="UniProtKB-SubCell"/>
</dbReference>
<dbReference type="SUPFAM" id="SSF140482">
    <property type="entry name" value="MAST3 pre-PK domain-like"/>
    <property type="match status" value="1"/>
</dbReference>
<evidence type="ECO:0000256" key="5">
    <source>
        <dbReference type="ARBA" id="ARBA00022527"/>
    </source>
</evidence>
<dbReference type="GO" id="GO:0004674">
    <property type="term" value="F:protein serine/threonine kinase activity"/>
    <property type="evidence" value="ECO:0007669"/>
    <property type="project" value="UniProtKB-KW"/>
</dbReference>
<dbReference type="InterPro" id="IPR037711">
    <property type="entry name" value="MAST"/>
</dbReference>
<gene>
    <name evidence="16" type="primary">MAST3</name>
</gene>
<reference evidence="16" key="2">
    <citation type="submission" date="2025-08" db="UniProtKB">
        <authorList>
            <consortium name="Ensembl"/>
        </authorList>
    </citation>
    <scope>IDENTIFICATION</scope>
</reference>
<evidence type="ECO:0000256" key="7">
    <source>
        <dbReference type="ARBA" id="ARBA00022679"/>
    </source>
</evidence>
<keyword evidence="6" id="KW-0597">Phosphoprotein</keyword>
<evidence type="ECO:0000259" key="14">
    <source>
        <dbReference type="PROSITE" id="PS50011"/>
    </source>
</evidence>
<accession>A0A803YD03</accession>
<dbReference type="Proteomes" id="UP000001645">
    <property type="component" value="Chromosome 30"/>
</dbReference>
<feature type="compositionally biased region" description="Low complexity" evidence="13">
    <location>
        <begin position="90"/>
        <end position="100"/>
    </location>
</feature>
<feature type="region of interest" description="Disordered" evidence="13">
    <location>
        <begin position="1110"/>
        <end position="1148"/>
    </location>
</feature>
<dbReference type="GO" id="GO:0000287">
    <property type="term" value="F:magnesium ion binding"/>
    <property type="evidence" value="ECO:0007669"/>
    <property type="project" value="InterPro"/>
</dbReference>
<feature type="compositionally biased region" description="Polar residues" evidence="13">
    <location>
        <begin position="24"/>
        <end position="35"/>
    </location>
</feature>
<dbReference type="InterPro" id="IPR000961">
    <property type="entry name" value="AGC-kinase_C"/>
</dbReference>
<feature type="domain" description="AGC-kinase C-terminal" evidence="15">
    <location>
        <begin position="580"/>
        <end position="651"/>
    </location>
</feature>
<feature type="region of interest" description="Disordered" evidence="13">
    <location>
        <begin position="1193"/>
        <end position="1216"/>
    </location>
</feature>
<evidence type="ECO:0000256" key="6">
    <source>
        <dbReference type="ARBA" id="ARBA00022553"/>
    </source>
</evidence>
<sequence length="1216" mass="134330">FSASTSINFPFARRADGRRWSLASLPSSGYGTNTPSSTVSSSSSSQERLHQLPYQPTPDELHFLSKHFRSTESVTDEEGRHSPCLRPRSRSLSPGRTSGTFDNEVVMMNHVYKERFPKATAQMEERLQDTIRNFSSSSTLPLADGVLGFIHHQIIELARDCLAKSQGALITSRYFMELQEKLEKMLRDAQERSESEEVKFIDQLVRKLLIIISRPARLLECLEFDPEEFYHLLEAAEGHAKVGQGIKTDIPRYIISQLGLVKDPLEEMVQLDHFDSGNTITPENDDACEVSTSVSAPRRKPCEGDFETIKLISNGAYGAVYLVRHRETRQRFALKKINKQNLILRNQIQQVFVERDILTFAENPFVVSMFCSFETKRHLCMVMEYVEGGDCATLLKNMGPLPVDMAKMYFAETVLALEYLHNYGIVHRDLKPDNLLITSMGHIKLTDFGLSKIGLMNMTTNLYEGHMEKDTREFMDKQVCGTPEYIAPEVILIQGYGKPVDWWAMGIILYEFLVGCVPFFGDTPEELFGQVISDEIMWPEGDEALPADAQDLITRLLRQCPLERLGTGGAHEVKHHAFFLHLDWNGLLRQKAEFIPQLESEDDTSYFDTRSERYRHLDSEDEETNDEESSVEIGQFSSCSHRFSKVLGSCGVFSPCLPAPYRRSKGPPPSLAISAPCSSSLCAADLVSLNRIRLRSNSTGTKNSAPRGLEPGSSRRLSSQRDGVERPRASPGSRVPKSASVSALSLIITSDDFSSGALMSPISPHSLSSNPSSRDSSPSRDSSLAITSLKPPIIIHSSGKRYGFTLRAIRVYMGDSDVYAVHHMVWVTVETGASSTTLFCPQSGNKVALRTTALENTSIKIGPARKNSSKTRMARRSKKSRKRDSQDRRKSLFKKISKQSTVLHTSRSFSSGLHHSLSSSESLPESPTHSLSPDAVSPQSTSPSSSTPTSPAGHVRPSTLHGLAPKLGGQRYKVGRRKSTSSIPPSPLACTPTCAPRPTSPQRSPSPLLPGHPKTTHPFQGKTLAECPRSPLLKRVQSAEKMATYLAEKKSVGSRKLGPEMPARDGTGEVLGEGEAPGSVHSGEHGHVAAWRQGEQEMVVMRRLNLSERRDSFKKQEAVQEVSFDEPGSEDGAKSDTGQGEGCVEPRVGRVPQIAVQGSEGDEQEPVGWQCQGSYPLHLLGTDGSAGIAVPWRDGRRQHRTCGDRASPGLSARDIP</sequence>
<dbReference type="GO" id="GO:0007010">
    <property type="term" value="P:cytoskeleton organization"/>
    <property type="evidence" value="ECO:0007669"/>
    <property type="project" value="TreeGrafter"/>
</dbReference>
<feature type="region of interest" description="Disordered" evidence="13">
    <location>
        <begin position="697"/>
        <end position="737"/>
    </location>
</feature>
<dbReference type="PROSITE" id="PS00108">
    <property type="entry name" value="PROTEIN_KINASE_ST"/>
    <property type="match status" value="1"/>
</dbReference>
<protein>
    <recommendedName>
        <fullName evidence="3">non-specific serine/threonine protein kinase</fullName>
        <ecNumber evidence="3">2.7.11.1</ecNumber>
    </recommendedName>
</protein>
<comment type="similarity">
    <text evidence="2">Belongs to the protein kinase superfamily. AGC Ser/Thr protein kinase family.</text>
</comment>
<evidence type="ECO:0000256" key="13">
    <source>
        <dbReference type="SAM" id="MobiDB-lite"/>
    </source>
</evidence>
<dbReference type="PROSITE" id="PS50011">
    <property type="entry name" value="PROTEIN_KINASE_DOM"/>
    <property type="match status" value="1"/>
</dbReference>
<dbReference type="FunFam" id="1.20.1480.20:FF:000001">
    <property type="entry name" value="microtubule-associated serine/threonine-protein kinase 4 isoform X1"/>
    <property type="match status" value="1"/>
</dbReference>
<reference evidence="16 17" key="1">
    <citation type="journal article" date="2010" name="PLoS Biol.">
        <title>Multi-platform next-generation sequencing of the domestic turkey (Meleagris gallopavo): genome assembly and analysis.</title>
        <authorList>
            <person name="Dalloul R.A."/>
            <person name="Long J.A."/>
            <person name="Zimin A.V."/>
            <person name="Aslam L."/>
            <person name="Beal K."/>
            <person name="Blomberg L.A."/>
            <person name="Bouffard P."/>
            <person name="Burt D.W."/>
            <person name="Crasta O."/>
            <person name="Crooijmans R.P."/>
            <person name="Cooper K."/>
            <person name="Coulombe R.A."/>
            <person name="De S."/>
            <person name="Delany M.E."/>
            <person name="Dodgson J.B."/>
            <person name="Dong J.J."/>
            <person name="Evans C."/>
            <person name="Frederickson K.M."/>
            <person name="Flicek P."/>
            <person name="Florea L."/>
            <person name="Folkerts O."/>
            <person name="Groenen M.A."/>
            <person name="Harkins T.T."/>
            <person name="Herrero J."/>
            <person name="Hoffmann S."/>
            <person name="Megens H.J."/>
            <person name="Jiang A."/>
            <person name="de Jong P."/>
            <person name="Kaiser P."/>
            <person name="Kim H."/>
            <person name="Kim K.W."/>
            <person name="Kim S."/>
            <person name="Langenberger D."/>
            <person name="Lee M.K."/>
            <person name="Lee T."/>
            <person name="Mane S."/>
            <person name="Marcais G."/>
            <person name="Marz M."/>
            <person name="McElroy A.P."/>
            <person name="Modise T."/>
            <person name="Nefedov M."/>
            <person name="Notredame C."/>
            <person name="Paton I.R."/>
            <person name="Payne W.S."/>
            <person name="Pertea G."/>
            <person name="Prickett D."/>
            <person name="Puiu D."/>
            <person name="Qioa D."/>
            <person name="Raineri E."/>
            <person name="Ruffier M."/>
            <person name="Salzberg S.L."/>
            <person name="Schatz M.C."/>
            <person name="Scheuring C."/>
            <person name="Schmidt C.J."/>
            <person name="Schroeder S."/>
            <person name="Searle S.M."/>
            <person name="Smith E.J."/>
            <person name="Smith J."/>
            <person name="Sonstegard T.S."/>
            <person name="Stadler P.F."/>
            <person name="Tafer H."/>
            <person name="Tu Z.J."/>
            <person name="Van Tassell C.P."/>
            <person name="Vilella A.J."/>
            <person name="Williams K.P."/>
            <person name="Yorke J.A."/>
            <person name="Zhang L."/>
            <person name="Zhang H.B."/>
            <person name="Zhang X."/>
            <person name="Zhang Y."/>
            <person name="Reed K.M."/>
        </authorList>
    </citation>
    <scope>NUCLEOTIDE SEQUENCE [LARGE SCALE GENOMIC DNA]</scope>
</reference>
<evidence type="ECO:0000313" key="16">
    <source>
        <dbReference type="Ensembl" id="ENSMGAP00000029650.1"/>
    </source>
</evidence>